<evidence type="ECO:0000313" key="1">
    <source>
        <dbReference type="EMBL" id="RMZ99828.1"/>
    </source>
</evidence>
<dbReference type="Proteomes" id="UP000276133">
    <property type="component" value="Unassembled WGS sequence"/>
</dbReference>
<gene>
    <name evidence="1" type="ORF">BpHYR1_007080</name>
</gene>
<proteinExistence type="predicted"/>
<organism evidence="1 2">
    <name type="scientific">Brachionus plicatilis</name>
    <name type="common">Marine rotifer</name>
    <name type="synonym">Brachionus muelleri</name>
    <dbReference type="NCBI Taxonomy" id="10195"/>
    <lineage>
        <taxon>Eukaryota</taxon>
        <taxon>Metazoa</taxon>
        <taxon>Spiralia</taxon>
        <taxon>Gnathifera</taxon>
        <taxon>Rotifera</taxon>
        <taxon>Eurotatoria</taxon>
        <taxon>Monogononta</taxon>
        <taxon>Pseudotrocha</taxon>
        <taxon>Ploima</taxon>
        <taxon>Brachionidae</taxon>
        <taxon>Brachionus</taxon>
    </lineage>
</organism>
<reference evidence="1 2" key="1">
    <citation type="journal article" date="2018" name="Sci. Rep.">
        <title>Genomic signatures of local adaptation to the degree of environmental predictability in rotifers.</title>
        <authorList>
            <person name="Franch-Gras L."/>
            <person name="Hahn C."/>
            <person name="Garcia-Roger E.M."/>
            <person name="Carmona M.J."/>
            <person name="Serra M."/>
            <person name="Gomez A."/>
        </authorList>
    </citation>
    <scope>NUCLEOTIDE SEQUENCE [LARGE SCALE GENOMIC DNA]</scope>
    <source>
        <strain evidence="1">HYR1</strain>
    </source>
</reference>
<comment type="caution">
    <text evidence="1">The sequence shown here is derived from an EMBL/GenBank/DDBJ whole genome shotgun (WGS) entry which is preliminary data.</text>
</comment>
<protein>
    <submittedName>
        <fullName evidence="1">Uncharacterized protein</fullName>
    </submittedName>
</protein>
<dbReference type="EMBL" id="REGN01010032">
    <property type="protein sequence ID" value="RMZ99828.1"/>
    <property type="molecule type" value="Genomic_DNA"/>
</dbReference>
<name>A0A3M7PLI5_BRAPC</name>
<sequence length="100" mass="11726">MHKKYMSKIFESLSIILSNNREVCLKFMSIKFFYNSNRFLTVLECLTFWFENILFSIRSSDKIDENDEDQAEQTDERSGDFIFGRVGMSKLGLTFGLAKL</sequence>
<keyword evidence="2" id="KW-1185">Reference proteome</keyword>
<dbReference type="AlphaFoldDB" id="A0A3M7PLI5"/>
<accession>A0A3M7PLI5</accession>
<evidence type="ECO:0000313" key="2">
    <source>
        <dbReference type="Proteomes" id="UP000276133"/>
    </source>
</evidence>